<evidence type="ECO:0000313" key="1">
    <source>
        <dbReference type="EMBL" id="CAE6794652.1"/>
    </source>
</evidence>
<dbReference type="EMBL" id="CAJNBJ010000020">
    <property type="protein sequence ID" value="CAE6794652.1"/>
    <property type="molecule type" value="Genomic_DNA"/>
</dbReference>
<protein>
    <recommendedName>
        <fullName evidence="3">HTH iclR-type domain-containing protein</fullName>
    </recommendedName>
</protein>
<organism evidence="1 2">
    <name type="scientific">Nitrospira defluvii</name>
    <dbReference type="NCBI Taxonomy" id="330214"/>
    <lineage>
        <taxon>Bacteria</taxon>
        <taxon>Pseudomonadati</taxon>
        <taxon>Nitrospirota</taxon>
        <taxon>Nitrospiria</taxon>
        <taxon>Nitrospirales</taxon>
        <taxon>Nitrospiraceae</taxon>
        <taxon>Nitrospira</taxon>
    </lineage>
</organism>
<comment type="caution">
    <text evidence="1">The sequence shown here is derived from an EMBL/GenBank/DDBJ whole genome shotgun (WGS) entry which is preliminary data.</text>
</comment>
<dbReference type="Proteomes" id="UP000675880">
    <property type="component" value="Unassembled WGS sequence"/>
</dbReference>
<evidence type="ECO:0000313" key="2">
    <source>
        <dbReference type="Proteomes" id="UP000675880"/>
    </source>
</evidence>
<keyword evidence="2" id="KW-1185">Reference proteome</keyword>
<sequence length="188" mass="21593">MTALSAPTQLVYLQLVREAFGRRRNPVAMTLDRMQARTGLSRSTIHQALQRLAHPDVDIVNVVHPGGGKRAGLYELRPCSYQKLVRQQAKPLRTRRRPKLLDASDVRSIENLLAHLSEEDRADLQIVYESLQASERKSLEEEVRARFHDIGQNPDKTTFQQGLLFYLLKQRMYGRLRSKYPTLSSPSQ</sequence>
<proteinExistence type="predicted"/>
<reference evidence="1 2" key="1">
    <citation type="submission" date="2021-02" db="EMBL/GenBank/DDBJ databases">
        <authorList>
            <person name="Han P."/>
        </authorList>
    </citation>
    <scope>NUCLEOTIDE SEQUENCE [LARGE SCALE GENOMIC DNA]</scope>
    <source>
        <strain evidence="1">Candidatus Nitrospira sp. ZN2</strain>
    </source>
</reference>
<name>A0ABM8S8M3_9BACT</name>
<dbReference type="RefSeq" id="WP_213044011.1">
    <property type="nucleotide sequence ID" value="NZ_CAJNBJ010000020.1"/>
</dbReference>
<accession>A0ABM8S8M3</accession>
<evidence type="ECO:0008006" key="3">
    <source>
        <dbReference type="Google" id="ProtNLM"/>
    </source>
</evidence>
<gene>
    <name evidence="1" type="ORF">NSPZN2_70031</name>
</gene>